<dbReference type="SUPFAM" id="SSF103473">
    <property type="entry name" value="MFS general substrate transporter"/>
    <property type="match status" value="1"/>
</dbReference>
<evidence type="ECO:0000313" key="10">
    <source>
        <dbReference type="Proteomes" id="UP000094801"/>
    </source>
</evidence>
<evidence type="ECO:0000256" key="3">
    <source>
        <dbReference type="ARBA" id="ARBA00022692"/>
    </source>
</evidence>
<gene>
    <name evidence="9" type="ORF">CANARDRAFT_202409</name>
</gene>
<feature type="transmembrane region" description="Helical" evidence="8">
    <location>
        <begin position="166"/>
        <end position="188"/>
    </location>
</feature>
<evidence type="ECO:0000313" key="9">
    <source>
        <dbReference type="EMBL" id="ODV83749.1"/>
    </source>
</evidence>
<dbReference type="STRING" id="983967.A0A1E4SW73"/>
<evidence type="ECO:0000256" key="1">
    <source>
        <dbReference type="ARBA" id="ARBA00004141"/>
    </source>
</evidence>
<dbReference type="PANTHER" id="PTHR43791">
    <property type="entry name" value="PERMEASE-RELATED"/>
    <property type="match status" value="1"/>
</dbReference>
<dbReference type="InterPro" id="IPR011701">
    <property type="entry name" value="MFS"/>
</dbReference>
<dbReference type="AlphaFoldDB" id="A0A1E4SW73"/>
<comment type="similarity">
    <text evidence="6">Belongs to the major facilitator superfamily. Allantoate permease family.</text>
</comment>
<protein>
    <recommendedName>
        <fullName evidence="11">Major facilitator superfamily (MFS) profile domain-containing protein</fullName>
    </recommendedName>
</protein>
<accession>A0A1E4SW73</accession>
<reference evidence="10" key="1">
    <citation type="submission" date="2016-04" db="EMBL/GenBank/DDBJ databases">
        <title>Comparative genomics of biotechnologically important yeasts.</title>
        <authorList>
            <consortium name="DOE Joint Genome Institute"/>
            <person name="Riley R."/>
            <person name="Haridas S."/>
            <person name="Wolfe K.H."/>
            <person name="Lopes M.R."/>
            <person name="Hittinger C.T."/>
            <person name="Goker M."/>
            <person name="Salamov A."/>
            <person name="Wisecaver J."/>
            <person name="Long T.M."/>
            <person name="Aerts A.L."/>
            <person name="Barry K."/>
            <person name="Choi C."/>
            <person name="Clum A."/>
            <person name="Coughlan A.Y."/>
            <person name="Deshpande S."/>
            <person name="Douglass A.P."/>
            <person name="Hanson S.J."/>
            <person name="Klenk H.-P."/>
            <person name="Labutti K."/>
            <person name="Lapidus A."/>
            <person name="Lindquist E."/>
            <person name="Lipzen A."/>
            <person name="Meier-Kolthoff J.P."/>
            <person name="Ohm R.A."/>
            <person name="Otillar R.P."/>
            <person name="Pangilinan J."/>
            <person name="Peng Y."/>
            <person name="Rokas A."/>
            <person name="Rosa C.A."/>
            <person name="Scheuner C."/>
            <person name="Sibirny A.A."/>
            <person name="Slot J.C."/>
            <person name="Stielow J.B."/>
            <person name="Sun H."/>
            <person name="Kurtzman C.P."/>
            <person name="Blackwell M."/>
            <person name="Grigoriev I.V."/>
            <person name="Jeffries T.W."/>
        </authorList>
    </citation>
    <scope>NUCLEOTIDE SEQUENCE [LARGE SCALE GENOMIC DNA]</scope>
    <source>
        <strain evidence="10">NRRL YB-2248</strain>
    </source>
</reference>
<dbReference type="InterPro" id="IPR036259">
    <property type="entry name" value="MFS_trans_sf"/>
</dbReference>
<dbReference type="Proteomes" id="UP000094801">
    <property type="component" value="Unassembled WGS sequence"/>
</dbReference>
<dbReference type="FunFam" id="1.20.1250.20:FF:000065">
    <property type="entry name" value="Putative MFS pantothenate transporter"/>
    <property type="match status" value="1"/>
</dbReference>
<name>A0A1E4SW73_9ASCO</name>
<feature type="transmembrane region" description="Helical" evidence="8">
    <location>
        <begin position="473"/>
        <end position="493"/>
    </location>
</feature>
<evidence type="ECO:0000256" key="4">
    <source>
        <dbReference type="ARBA" id="ARBA00022989"/>
    </source>
</evidence>
<dbReference type="Pfam" id="PF07690">
    <property type="entry name" value="MFS_1"/>
    <property type="match status" value="1"/>
</dbReference>
<evidence type="ECO:0000256" key="2">
    <source>
        <dbReference type="ARBA" id="ARBA00022448"/>
    </source>
</evidence>
<evidence type="ECO:0000256" key="8">
    <source>
        <dbReference type="SAM" id="Phobius"/>
    </source>
</evidence>
<keyword evidence="5 8" id="KW-0472">Membrane</keyword>
<evidence type="ECO:0000256" key="5">
    <source>
        <dbReference type="ARBA" id="ARBA00023136"/>
    </source>
</evidence>
<organism evidence="9 10">
    <name type="scientific">[Candida] arabinofermentans NRRL YB-2248</name>
    <dbReference type="NCBI Taxonomy" id="983967"/>
    <lineage>
        <taxon>Eukaryota</taxon>
        <taxon>Fungi</taxon>
        <taxon>Dikarya</taxon>
        <taxon>Ascomycota</taxon>
        <taxon>Saccharomycotina</taxon>
        <taxon>Pichiomycetes</taxon>
        <taxon>Pichiales</taxon>
        <taxon>Pichiaceae</taxon>
        <taxon>Ogataea</taxon>
        <taxon>Ogataea/Candida clade</taxon>
    </lineage>
</organism>
<feature type="transmembrane region" description="Helical" evidence="8">
    <location>
        <begin position="140"/>
        <end position="160"/>
    </location>
</feature>
<dbReference type="GO" id="GO:0016020">
    <property type="term" value="C:membrane"/>
    <property type="evidence" value="ECO:0007669"/>
    <property type="project" value="UniProtKB-SubCell"/>
</dbReference>
<feature type="transmembrane region" description="Helical" evidence="8">
    <location>
        <begin position="234"/>
        <end position="256"/>
    </location>
</feature>
<keyword evidence="2" id="KW-0813">Transport</keyword>
<keyword evidence="3 8" id="KW-0812">Transmembrane</keyword>
<keyword evidence="4 8" id="KW-1133">Transmembrane helix</keyword>
<feature type="transmembrane region" description="Helical" evidence="8">
    <location>
        <begin position="313"/>
        <end position="336"/>
    </location>
</feature>
<proteinExistence type="inferred from homology"/>
<feature type="region of interest" description="Disordered" evidence="7">
    <location>
        <begin position="505"/>
        <end position="529"/>
    </location>
</feature>
<dbReference type="GO" id="GO:0022857">
    <property type="term" value="F:transmembrane transporter activity"/>
    <property type="evidence" value="ECO:0007669"/>
    <property type="project" value="InterPro"/>
</dbReference>
<comment type="subcellular location">
    <subcellularLocation>
        <location evidence="1">Membrane</location>
        <topology evidence="1">Multi-pass membrane protein</topology>
    </subcellularLocation>
</comment>
<evidence type="ECO:0000256" key="7">
    <source>
        <dbReference type="SAM" id="MobiDB-lite"/>
    </source>
</evidence>
<dbReference type="OrthoDB" id="3639251at2759"/>
<dbReference type="EMBL" id="KV453861">
    <property type="protein sequence ID" value="ODV83749.1"/>
    <property type="molecule type" value="Genomic_DNA"/>
</dbReference>
<evidence type="ECO:0008006" key="11">
    <source>
        <dbReference type="Google" id="ProtNLM"/>
    </source>
</evidence>
<evidence type="ECO:0000256" key="6">
    <source>
        <dbReference type="ARBA" id="ARBA00037968"/>
    </source>
</evidence>
<feature type="transmembrane region" description="Helical" evidence="8">
    <location>
        <begin position="379"/>
        <end position="399"/>
    </location>
</feature>
<feature type="transmembrane region" description="Helical" evidence="8">
    <location>
        <begin position="116"/>
        <end position="133"/>
    </location>
</feature>
<keyword evidence="10" id="KW-1185">Reference proteome</keyword>
<dbReference type="PANTHER" id="PTHR43791:SF39">
    <property type="entry name" value="TRANSPORTER LIZ1_SEO1, PUTATIVE (AFU_ORTHOLOGUE AFUA_3G00980)-RELATED"/>
    <property type="match status" value="1"/>
</dbReference>
<sequence length="529" mass="59920">MSSLIARVSSGLKNGENHTNSDLKSDKIEYVVLEEEAIRITHWYDAFVRLFYWYPKSIYDPTERKFLIKLDACLLVYTCLSYFTKSLDKSNISYSYVSGMKSELGFVGDDLSYAKSLYSAGYIVSMCVGTLLVTQKWSRYLLPSFELCWGVLTLCAAATHKPSHMFAIRFLVGFCEGIAFPSSVYIIGSWFTRDEIYRRIMVFSVSASLGGMFSGYLQSAAYDNLSGHLGLSGWRWGFLIDGFITVPVALIGFVVFPGPLQSKSQRTTKPIWWMTVSEYELAVSRQVKAGIDGARQYDWGVIKRTLANWHVHFFATFWVLLNVVALPDGTVMPLWLSYEQETNGRFTVSQVDNYTTFQSVVGIVAQFFLAGLSDSFSIYPFLSAVQCTFIVIYSSLAAWNIPYGWKWTCMLLIGLDGVNQAIVSGWINRVCRHDSRERAFVIGYSDAVSQAMNIWTNIVFYPTSDSPKFHKGFIASTCGAIIMLFLPIISIFLTKWDVKREARAREENQEIENESDMVVTESIHEKTSK</sequence>
<dbReference type="Gene3D" id="1.20.1250.20">
    <property type="entry name" value="MFS general substrate transporter like domains"/>
    <property type="match status" value="2"/>
</dbReference>
<feature type="transmembrane region" description="Helical" evidence="8">
    <location>
        <begin position="66"/>
        <end position="84"/>
    </location>
</feature>
<feature type="transmembrane region" description="Helical" evidence="8">
    <location>
        <begin position="200"/>
        <end position="222"/>
    </location>
</feature>
<feature type="transmembrane region" description="Helical" evidence="8">
    <location>
        <begin position="356"/>
        <end position="372"/>
    </location>
</feature>